<accession>A0A4V5P2M5</accession>
<name>A0A4V5P2M5_9BACI</name>
<sequence length="72" mass="8536">MHNRKNFPYISQNALHSASKRKNSAYIPLTDYKTSYLEENESREINPVNINLKNEPQLSRIKKKEPHIDLLR</sequence>
<keyword evidence="2" id="KW-1185">Reference proteome</keyword>
<protein>
    <submittedName>
        <fullName evidence="1">Uncharacterized protein</fullName>
    </submittedName>
</protein>
<dbReference type="Proteomes" id="UP000307756">
    <property type="component" value="Unassembled WGS sequence"/>
</dbReference>
<gene>
    <name evidence="1" type="ORF">FA727_12340</name>
</gene>
<evidence type="ECO:0000313" key="2">
    <source>
        <dbReference type="Proteomes" id="UP000307756"/>
    </source>
</evidence>
<reference evidence="1 2" key="1">
    <citation type="journal article" date="2011" name="J. Microbiol.">
        <title>Bacillus kyonggiensis sp. nov., isolated from soil of a lettuce field.</title>
        <authorList>
            <person name="Dong K."/>
            <person name="Lee S."/>
        </authorList>
    </citation>
    <scope>NUCLEOTIDE SEQUENCE [LARGE SCALE GENOMIC DNA]</scope>
    <source>
        <strain evidence="1 2">NB22</strain>
    </source>
</reference>
<dbReference type="EMBL" id="SWBM01000002">
    <property type="protein sequence ID" value="TKC16850.1"/>
    <property type="molecule type" value="Genomic_DNA"/>
</dbReference>
<proteinExistence type="predicted"/>
<dbReference type="RefSeq" id="WP_136831256.1">
    <property type="nucleotide sequence ID" value="NZ_SWBM01000002.1"/>
</dbReference>
<dbReference type="AlphaFoldDB" id="A0A4V5P2M5"/>
<evidence type="ECO:0000313" key="1">
    <source>
        <dbReference type="EMBL" id="TKC16850.1"/>
    </source>
</evidence>
<organism evidence="1 2">
    <name type="scientific">Robertmurraya kyonggiensis</name>
    <dbReference type="NCBI Taxonomy" id="1037680"/>
    <lineage>
        <taxon>Bacteria</taxon>
        <taxon>Bacillati</taxon>
        <taxon>Bacillota</taxon>
        <taxon>Bacilli</taxon>
        <taxon>Bacillales</taxon>
        <taxon>Bacillaceae</taxon>
        <taxon>Robertmurraya</taxon>
    </lineage>
</organism>
<comment type="caution">
    <text evidence="1">The sequence shown here is derived from an EMBL/GenBank/DDBJ whole genome shotgun (WGS) entry which is preliminary data.</text>
</comment>